<feature type="domain" description="Large ribosomal subunit protein uL30 N-terminal eukaryotes" evidence="1">
    <location>
        <begin position="12"/>
        <end position="82"/>
    </location>
</feature>
<protein>
    <submittedName>
        <fullName evidence="2">60S ribosomal protein L7-4</fullName>
    </submittedName>
</protein>
<dbReference type="ExpressionAtlas" id="A0A3L6EIL6">
    <property type="expression patterns" value="baseline and differential"/>
</dbReference>
<name>A0A3L6EIL6_MAIZE</name>
<dbReference type="GO" id="GO:0005840">
    <property type="term" value="C:ribosome"/>
    <property type="evidence" value="ECO:0007669"/>
    <property type="project" value="UniProtKB-KW"/>
</dbReference>
<dbReference type="InterPro" id="IPR039699">
    <property type="entry name" value="Ribosomal_uL30"/>
</dbReference>
<dbReference type="PANTHER" id="PTHR11524">
    <property type="entry name" value="60S RIBOSOMAL PROTEIN L7"/>
    <property type="match status" value="1"/>
</dbReference>
<reference evidence="2 3" key="1">
    <citation type="journal article" date="2018" name="Nat. Genet.">
        <title>Extensive intraspecific gene order and gene structural variations between Mo17 and other maize genomes.</title>
        <authorList>
            <person name="Sun S."/>
            <person name="Zhou Y."/>
            <person name="Chen J."/>
            <person name="Shi J."/>
            <person name="Zhao H."/>
            <person name="Zhao H."/>
            <person name="Song W."/>
            <person name="Zhang M."/>
            <person name="Cui Y."/>
            <person name="Dong X."/>
            <person name="Liu H."/>
            <person name="Ma X."/>
            <person name="Jiao Y."/>
            <person name="Wang B."/>
            <person name="Wei X."/>
            <person name="Stein J.C."/>
            <person name="Glaubitz J.C."/>
            <person name="Lu F."/>
            <person name="Yu G."/>
            <person name="Liang C."/>
            <person name="Fengler K."/>
            <person name="Li B."/>
            <person name="Rafalski A."/>
            <person name="Schnable P.S."/>
            <person name="Ware D.H."/>
            <person name="Buckler E.S."/>
            <person name="Lai J."/>
        </authorList>
    </citation>
    <scope>NUCLEOTIDE SEQUENCE [LARGE SCALE GENOMIC DNA]</scope>
    <source>
        <strain evidence="3">cv. Missouri 17</strain>
        <tissue evidence="2">Seedling</tissue>
    </source>
</reference>
<dbReference type="Proteomes" id="UP000251960">
    <property type="component" value="Chromosome 5"/>
</dbReference>
<dbReference type="EMBL" id="NCVQ01000006">
    <property type="protein sequence ID" value="PWZ20884.1"/>
    <property type="molecule type" value="Genomic_DNA"/>
</dbReference>
<dbReference type="InterPro" id="IPR016135">
    <property type="entry name" value="UBQ-conjugating_enzyme/RWD"/>
</dbReference>
<dbReference type="PANTHER" id="PTHR11524:SF61">
    <property type="entry name" value="60S RIBOSOMAL PROTEIN L7-2"/>
    <property type="match status" value="1"/>
</dbReference>
<evidence type="ECO:0000313" key="3">
    <source>
        <dbReference type="Proteomes" id="UP000251960"/>
    </source>
</evidence>
<organism evidence="2 3">
    <name type="scientific">Zea mays</name>
    <name type="common">Maize</name>
    <dbReference type="NCBI Taxonomy" id="4577"/>
    <lineage>
        <taxon>Eukaryota</taxon>
        <taxon>Viridiplantae</taxon>
        <taxon>Streptophyta</taxon>
        <taxon>Embryophyta</taxon>
        <taxon>Tracheophyta</taxon>
        <taxon>Spermatophyta</taxon>
        <taxon>Magnoliopsida</taxon>
        <taxon>Liliopsida</taxon>
        <taxon>Poales</taxon>
        <taxon>Poaceae</taxon>
        <taxon>PACMAD clade</taxon>
        <taxon>Panicoideae</taxon>
        <taxon>Andropogonodae</taxon>
        <taxon>Andropogoneae</taxon>
        <taxon>Tripsacinae</taxon>
        <taxon>Zea</taxon>
    </lineage>
</organism>
<proteinExistence type="predicted"/>
<dbReference type="InterPro" id="IPR012988">
    <property type="entry name" value="Ribosomal_uL30_N_euk"/>
</dbReference>
<keyword evidence="2" id="KW-0687">Ribonucleoprotein</keyword>
<dbReference type="Gene3D" id="3.10.110.10">
    <property type="entry name" value="Ubiquitin Conjugating Enzyme"/>
    <property type="match status" value="1"/>
</dbReference>
<dbReference type="SUPFAM" id="SSF54495">
    <property type="entry name" value="UBC-like"/>
    <property type="match status" value="1"/>
</dbReference>
<sequence>MQMSSEASKVAVPESVLCKRKREEQWATEKKEKALVEKKKSVESRKRIFTRAKQYAEEYDAQEKELVQLKREARLKGGFYVSPEAKLLFVVRIRDIQALLSAPNPDDPLSDNTAKHWKSNEVETVETAKEWTCLYASGA</sequence>
<dbReference type="AlphaFoldDB" id="A0A3L6EIL6"/>
<keyword evidence="2" id="KW-0689">Ribosomal protein</keyword>
<evidence type="ECO:0000259" key="1">
    <source>
        <dbReference type="Pfam" id="PF08079"/>
    </source>
</evidence>
<accession>A0A3L6EIL6</accession>
<evidence type="ECO:0000313" key="2">
    <source>
        <dbReference type="EMBL" id="PWZ20884.1"/>
    </source>
</evidence>
<dbReference type="Pfam" id="PF08079">
    <property type="entry name" value="Ribosomal_L30_N"/>
    <property type="match status" value="1"/>
</dbReference>
<gene>
    <name evidence="2" type="primary">RPL7D_7</name>
    <name evidence="2" type="ORF">Zm00014a_008429</name>
</gene>
<comment type="caution">
    <text evidence="2">The sequence shown here is derived from an EMBL/GenBank/DDBJ whole genome shotgun (WGS) entry which is preliminary data.</text>
</comment>